<comment type="caution">
    <text evidence="1">The sequence shown here is derived from an EMBL/GenBank/DDBJ whole genome shotgun (WGS) entry which is preliminary data.</text>
</comment>
<keyword evidence="2" id="KW-1185">Reference proteome</keyword>
<dbReference type="EMBL" id="JBHUKU010000004">
    <property type="protein sequence ID" value="MFD2458681.1"/>
    <property type="molecule type" value="Genomic_DNA"/>
</dbReference>
<evidence type="ECO:0000313" key="2">
    <source>
        <dbReference type="Proteomes" id="UP001597419"/>
    </source>
</evidence>
<sequence length="107" mass="11200">MAVPRIFGITIDSDGARELLNSPEVAEAIRAAAHRVAATADAQGHRVKNKERLPVTVVTEDPTDRVSATVAIAHPAGVGMEARYGLLKRAAEANGFEVTGLDPDEAG</sequence>
<reference evidence="2" key="1">
    <citation type="journal article" date="2019" name="Int. J. Syst. Evol. Microbiol.">
        <title>The Global Catalogue of Microorganisms (GCM) 10K type strain sequencing project: providing services to taxonomists for standard genome sequencing and annotation.</title>
        <authorList>
            <consortium name="The Broad Institute Genomics Platform"/>
            <consortium name="The Broad Institute Genome Sequencing Center for Infectious Disease"/>
            <person name="Wu L."/>
            <person name="Ma J."/>
        </authorList>
    </citation>
    <scope>NUCLEOTIDE SEQUENCE [LARGE SCALE GENOMIC DNA]</scope>
    <source>
        <strain evidence="2">CGMCC 4.7643</strain>
    </source>
</reference>
<dbReference type="Proteomes" id="UP001597419">
    <property type="component" value="Unassembled WGS sequence"/>
</dbReference>
<dbReference type="RefSeq" id="WP_345387554.1">
    <property type="nucleotide sequence ID" value="NZ_BAABHG010000002.1"/>
</dbReference>
<accession>A0ABW5GC02</accession>
<gene>
    <name evidence="1" type="ORF">ACFSYJ_08720</name>
</gene>
<proteinExistence type="predicted"/>
<name>A0ABW5GC02_9PSEU</name>
<organism evidence="1 2">
    <name type="scientific">Amycolatopsis samaneae</name>
    <dbReference type="NCBI Taxonomy" id="664691"/>
    <lineage>
        <taxon>Bacteria</taxon>
        <taxon>Bacillati</taxon>
        <taxon>Actinomycetota</taxon>
        <taxon>Actinomycetes</taxon>
        <taxon>Pseudonocardiales</taxon>
        <taxon>Pseudonocardiaceae</taxon>
        <taxon>Amycolatopsis</taxon>
    </lineage>
</organism>
<protein>
    <submittedName>
        <fullName evidence="1">Uncharacterized protein</fullName>
    </submittedName>
</protein>
<evidence type="ECO:0000313" key="1">
    <source>
        <dbReference type="EMBL" id="MFD2458681.1"/>
    </source>
</evidence>